<dbReference type="FunFam" id="3.90.1150.10:FF:000247">
    <property type="entry name" value="Sphingosine phosphate lyase, putative"/>
    <property type="match status" value="1"/>
</dbReference>
<dbReference type="Gene3D" id="6.10.140.2150">
    <property type="match status" value="1"/>
</dbReference>
<dbReference type="FunFam" id="3.40.640.10:FF:000020">
    <property type="entry name" value="sphingosine-1-phosphate lyase 1"/>
    <property type="match status" value="1"/>
</dbReference>
<evidence type="ECO:0000313" key="19">
    <source>
        <dbReference type="Proteomes" id="UP000285301"/>
    </source>
</evidence>
<evidence type="ECO:0000256" key="12">
    <source>
        <dbReference type="ARBA" id="ARBA00023239"/>
    </source>
</evidence>
<dbReference type="InterPro" id="IPR015422">
    <property type="entry name" value="PyrdxlP-dep_Trfase_small"/>
</dbReference>
<reference evidence="18 19" key="1">
    <citation type="journal article" date="2018" name="Gigascience">
        <title>Genomes of trombidid mites reveal novel predicted allergens and laterally-transferred genes associated with secondary metabolism.</title>
        <authorList>
            <person name="Dong X."/>
            <person name="Chaisiri K."/>
            <person name="Xia D."/>
            <person name="Armstrong S.D."/>
            <person name="Fang Y."/>
            <person name="Donnelly M.J."/>
            <person name="Kadowaki T."/>
            <person name="McGarry J.W."/>
            <person name="Darby A.C."/>
            <person name="Makepeace B.L."/>
        </authorList>
    </citation>
    <scope>NUCLEOTIDE SEQUENCE [LARGE SCALE GENOMIC DNA]</scope>
    <source>
        <strain evidence="18">UoL-WK</strain>
    </source>
</reference>
<dbReference type="Gene3D" id="3.90.1150.10">
    <property type="entry name" value="Aspartate Aminotransferase, domain 1"/>
    <property type="match status" value="1"/>
</dbReference>
<dbReference type="SUPFAM" id="SSF53383">
    <property type="entry name" value="PLP-dependent transferases"/>
    <property type="match status" value="1"/>
</dbReference>
<keyword evidence="19" id="KW-1185">Reference proteome</keyword>
<dbReference type="InterPro" id="IPR015421">
    <property type="entry name" value="PyrdxlP-dep_Trfase_major"/>
</dbReference>
<dbReference type="Proteomes" id="UP000285301">
    <property type="component" value="Unassembled WGS sequence"/>
</dbReference>
<evidence type="ECO:0000256" key="16">
    <source>
        <dbReference type="PIRSR" id="PIRSR602129-50"/>
    </source>
</evidence>
<dbReference type="GO" id="GO:0030149">
    <property type="term" value="P:sphingolipid catabolic process"/>
    <property type="evidence" value="ECO:0007669"/>
    <property type="project" value="TreeGrafter"/>
</dbReference>
<comment type="pathway">
    <text evidence="3">Lipid metabolism; sphingolipid metabolism.</text>
</comment>
<dbReference type="GO" id="GO:0019752">
    <property type="term" value="P:carboxylic acid metabolic process"/>
    <property type="evidence" value="ECO:0007669"/>
    <property type="project" value="InterPro"/>
</dbReference>
<dbReference type="AlphaFoldDB" id="A0A3S4QKH3"/>
<keyword evidence="7 16" id="KW-0663">Pyridoxal phosphate</keyword>
<evidence type="ECO:0000256" key="2">
    <source>
        <dbReference type="ARBA" id="ARBA00004389"/>
    </source>
</evidence>
<keyword evidence="5" id="KW-0812">Transmembrane</keyword>
<evidence type="ECO:0000256" key="17">
    <source>
        <dbReference type="RuleBase" id="RU000382"/>
    </source>
</evidence>
<proteinExistence type="inferred from homology"/>
<evidence type="ECO:0000256" key="6">
    <source>
        <dbReference type="ARBA" id="ARBA00022824"/>
    </source>
</evidence>
<evidence type="ECO:0000256" key="3">
    <source>
        <dbReference type="ARBA" id="ARBA00004760"/>
    </source>
</evidence>
<evidence type="ECO:0000256" key="4">
    <source>
        <dbReference type="ARBA" id="ARBA00004991"/>
    </source>
</evidence>
<dbReference type="PANTHER" id="PTHR42735">
    <property type="match status" value="1"/>
</dbReference>
<keyword evidence="10" id="KW-0443">Lipid metabolism</keyword>
<dbReference type="OrthoDB" id="10254570at2759"/>
<feature type="non-terminal residue" evidence="18">
    <location>
        <position position="1"/>
    </location>
</feature>
<evidence type="ECO:0000256" key="9">
    <source>
        <dbReference type="ARBA" id="ARBA00022989"/>
    </source>
</evidence>
<evidence type="ECO:0000256" key="1">
    <source>
        <dbReference type="ARBA" id="ARBA00001933"/>
    </source>
</evidence>
<feature type="modified residue" description="N6-(pyridoxal phosphate)lysine" evidence="16">
    <location>
        <position position="352"/>
    </location>
</feature>
<keyword evidence="11" id="KW-0472">Membrane</keyword>
<keyword evidence="9" id="KW-1133">Transmembrane helix</keyword>
<sequence length="555" mass="61524">TKAAPYIDNCLQFVHKLRQDLNNRCSALEPLQLICVTLAIVWLIHKLKCCLRFTTSDNYLIVFKRKAFQLMMKLPFIGSLIEKEIRKAENAVKHNMMKPFEKETFITRLPQKGNGYSTEKILDEAKKYQNLGKIGWKEGRVSGTVYADCNNEERNSLLTKVFDITSYTNPLHADIFPGIRKMEAEVVRISLTLFHGDKKSCGTVTTGGTESILLVCKAYRDYARYVKGICDPEMIVPVTAHAAFDKASQMLSMKIKHIPIDSISMKVKIKDMQSAITRNTCMLVGSAPAFPHGTVDSITEIGKLGLKFDIPVHVDCCLGGFLVPFLKDAGFPVVQCDFSVPGVTSISADTHKYGFAPKGSSVIMYSDKKYRHYQYSVQTDWPGGVYASPNVGGSRSGATIATCWAALLYQGYEGYVDATRKIIQTTAFIKSQLSGIEGLFIYGDPILSVIAFGSKRFDIFGLSDGLSAKGWNVNPLQFPSGFHICVTLMHTVDGVAQKFVEDVKNITAELLKNPSAKMGEGAAIYGTAQSIPDRSLISSMAQKYLDFYYSTDRDD</sequence>
<keyword evidence="12 17" id="KW-0456">Lyase</keyword>
<evidence type="ECO:0000256" key="11">
    <source>
        <dbReference type="ARBA" id="ARBA00023136"/>
    </source>
</evidence>
<dbReference type="InterPro" id="IPR050477">
    <property type="entry name" value="GrpII_AminoAcid_Decarb"/>
</dbReference>
<gene>
    <name evidence="18" type="ORF">B4U79_00774</name>
</gene>
<comment type="similarity">
    <text evidence="13">Belongs to the group II decarboxylase family. Sphingosine-1-phosphate lyase subfamily.</text>
</comment>
<dbReference type="InterPro" id="IPR002129">
    <property type="entry name" value="PyrdxlP-dep_de-COase"/>
</dbReference>
<keyword evidence="6" id="KW-0256">Endoplasmic reticulum</keyword>
<comment type="cofactor">
    <cofactor evidence="1 16 17">
        <name>pyridoxal 5'-phosphate</name>
        <dbReference type="ChEBI" id="CHEBI:597326"/>
    </cofactor>
</comment>
<comment type="subcellular location">
    <subcellularLocation>
        <location evidence="2">Endoplasmic reticulum membrane</location>
        <topology evidence="2">Single-pass membrane protein</topology>
    </subcellularLocation>
</comment>
<accession>A0A3S4QKH3</accession>
<dbReference type="GO" id="GO:0030170">
    <property type="term" value="F:pyridoxal phosphate binding"/>
    <property type="evidence" value="ECO:0007669"/>
    <property type="project" value="InterPro"/>
</dbReference>
<evidence type="ECO:0000256" key="7">
    <source>
        <dbReference type="ARBA" id="ARBA00022898"/>
    </source>
</evidence>
<comment type="pathway">
    <text evidence="4">Sphingolipid metabolism.</text>
</comment>
<dbReference type="Gene3D" id="3.40.640.10">
    <property type="entry name" value="Type I PLP-dependent aspartate aminotransferase-like (Major domain)"/>
    <property type="match status" value="1"/>
</dbReference>
<keyword evidence="8" id="KW-0746">Sphingolipid metabolism</keyword>
<dbReference type="GO" id="GO:0008117">
    <property type="term" value="F:sphinganine-1-phosphate aldolase activity"/>
    <property type="evidence" value="ECO:0007669"/>
    <property type="project" value="UniProtKB-EC"/>
</dbReference>
<evidence type="ECO:0000313" key="18">
    <source>
        <dbReference type="EMBL" id="RWS04604.1"/>
    </source>
</evidence>
<dbReference type="EC" id="4.1.2.27" evidence="14"/>
<evidence type="ECO:0000256" key="15">
    <source>
        <dbReference type="ARBA" id="ARBA00042568"/>
    </source>
</evidence>
<dbReference type="GO" id="GO:0005789">
    <property type="term" value="C:endoplasmic reticulum membrane"/>
    <property type="evidence" value="ECO:0007669"/>
    <property type="project" value="UniProtKB-SubCell"/>
</dbReference>
<dbReference type="InterPro" id="IPR015424">
    <property type="entry name" value="PyrdxlP-dep_Trfase"/>
</dbReference>
<protein>
    <recommendedName>
        <fullName evidence="14">sphinganine-1-phosphate aldolase</fullName>
        <ecNumber evidence="14">4.1.2.27</ecNumber>
    </recommendedName>
    <alternativeName>
        <fullName evidence="15">Sphingosine-1-phosphate aldolase</fullName>
    </alternativeName>
</protein>
<comment type="caution">
    <text evidence="18">The sequence shown here is derived from an EMBL/GenBank/DDBJ whole genome shotgun (WGS) entry which is preliminary data.</text>
</comment>
<evidence type="ECO:0000256" key="8">
    <source>
        <dbReference type="ARBA" id="ARBA00022919"/>
    </source>
</evidence>
<evidence type="ECO:0000256" key="14">
    <source>
        <dbReference type="ARBA" id="ARBA00038965"/>
    </source>
</evidence>
<dbReference type="EMBL" id="NCKU01005413">
    <property type="protein sequence ID" value="RWS04604.1"/>
    <property type="molecule type" value="Genomic_DNA"/>
</dbReference>
<dbReference type="STRING" id="1965070.A0A3S4QKH3"/>
<organism evidence="18 19">
    <name type="scientific">Dinothrombium tinctorium</name>
    <dbReference type="NCBI Taxonomy" id="1965070"/>
    <lineage>
        <taxon>Eukaryota</taxon>
        <taxon>Metazoa</taxon>
        <taxon>Ecdysozoa</taxon>
        <taxon>Arthropoda</taxon>
        <taxon>Chelicerata</taxon>
        <taxon>Arachnida</taxon>
        <taxon>Acari</taxon>
        <taxon>Acariformes</taxon>
        <taxon>Trombidiformes</taxon>
        <taxon>Prostigmata</taxon>
        <taxon>Anystina</taxon>
        <taxon>Parasitengona</taxon>
        <taxon>Trombidioidea</taxon>
        <taxon>Trombidiidae</taxon>
        <taxon>Dinothrombium</taxon>
    </lineage>
</organism>
<evidence type="ECO:0000256" key="5">
    <source>
        <dbReference type="ARBA" id="ARBA00022692"/>
    </source>
</evidence>
<dbReference type="Pfam" id="PF00282">
    <property type="entry name" value="Pyridoxal_deC"/>
    <property type="match status" value="1"/>
</dbReference>
<evidence type="ECO:0000256" key="13">
    <source>
        <dbReference type="ARBA" id="ARBA00038302"/>
    </source>
</evidence>
<name>A0A3S4QKH3_9ACAR</name>
<dbReference type="PANTHER" id="PTHR42735:SF6">
    <property type="entry name" value="SPHINGOSINE-1-PHOSPHATE LYASE 1"/>
    <property type="match status" value="1"/>
</dbReference>
<evidence type="ECO:0000256" key="10">
    <source>
        <dbReference type="ARBA" id="ARBA00023098"/>
    </source>
</evidence>
<dbReference type="FunFam" id="6.10.140.2150:FF:000001">
    <property type="entry name" value="Sphingosine-1-phosphate lyase 1"/>
    <property type="match status" value="1"/>
</dbReference>